<dbReference type="GO" id="GO:0008270">
    <property type="term" value="F:zinc ion binding"/>
    <property type="evidence" value="ECO:0007669"/>
    <property type="project" value="UniProtKB-KW"/>
</dbReference>
<feature type="compositionally biased region" description="Basic residues" evidence="7">
    <location>
        <begin position="458"/>
        <end position="467"/>
    </location>
</feature>
<dbReference type="GO" id="GO:0003677">
    <property type="term" value="F:DNA binding"/>
    <property type="evidence" value="ECO:0007669"/>
    <property type="project" value="InterPro"/>
</dbReference>
<evidence type="ECO:0000259" key="8">
    <source>
        <dbReference type="PROSITE" id="PS51038"/>
    </source>
</evidence>
<dbReference type="InterPro" id="IPR002857">
    <property type="entry name" value="Znf_CXXC"/>
</dbReference>
<reference evidence="10" key="1">
    <citation type="submission" date="2020-07" db="EMBL/GenBank/DDBJ databases">
        <title>The High-quality genome of the commercially important snow crab, Chionoecetes opilio.</title>
        <authorList>
            <person name="Jeong J.-H."/>
            <person name="Ryu S."/>
        </authorList>
    </citation>
    <scope>NUCLEOTIDE SEQUENCE</scope>
    <source>
        <strain evidence="10">MADBK_172401_WGS</strain>
        <tissue evidence="10">Digestive gland</tissue>
    </source>
</reference>
<accession>A0A8J4YWI1</accession>
<dbReference type="PANTHER" id="PTHR10629:SF52">
    <property type="entry name" value="DNA (CYTOSINE-5)-METHYLTRANSFERASE 1"/>
    <property type="match status" value="1"/>
</dbReference>
<evidence type="ECO:0000313" key="10">
    <source>
        <dbReference type="EMBL" id="KAG0729876.1"/>
    </source>
</evidence>
<dbReference type="FunFam" id="1.10.10.2230:FF:000001">
    <property type="entry name" value="DNA (cytosine-5)-methyltransferase"/>
    <property type="match status" value="1"/>
</dbReference>
<evidence type="ECO:0000256" key="6">
    <source>
        <dbReference type="PROSITE-ProRule" id="PRU00509"/>
    </source>
</evidence>
<keyword evidence="4" id="KW-0862">Zinc</keyword>
<evidence type="ECO:0000256" key="1">
    <source>
        <dbReference type="ARBA" id="ARBA00004123"/>
    </source>
</evidence>
<dbReference type="Proteomes" id="UP000770661">
    <property type="component" value="Unassembled WGS sequence"/>
</dbReference>
<feature type="domain" description="BAH" evidence="8">
    <location>
        <begin position="260"/>
        <end position="388"/>
    </location>
</feature>
<evidence type="ECO:0000313" key="11">
    <source>
        <dbReference type="Proteomes" id="UP000770661"/>
    </source>
</evidence>
<feature type="domain" description="CXXC-type" evidence="9">
    <location>
        <begin position="151"/>
        <end position="197"/>
    </location>
</feature>
<dbReference type="Pfam" id="PF01426">
    <property type="entry name" value="BAH"/>
    <property type="match status" value="1"/>
</dbReference>
<dbReference type="Gene3D" id="1.10.10.2230">
    <property type="match status" value="1"/>
</dbReference>
<dbReference type="Pfam" id="PF02008">
    <property type="entry name" value="zf-CXXC"/>
    <property type="match status" value="1"/>
</dbReference>
<feature type="region of interest" description="Disordered" evidence="7">
    <location>
        <begin position="445"/>
        <end position="467"/>
    </location>
</feature>
<name>A0A8J4YWI1_CHIOP</name>
<keyword evidence="11" id="KW-1185">Reference proteome</keyword>
<comment type="subcellular location">
    <subcellularLocation>
        <location evidence="1">Nucleus</location>
    </subcellularLocation>
</comment>
<dbReference type="GO" id="GO:0044027">
    <property type="term" value="P:negative regulation of gene expression via chromosomal CpG island methylation"/>
    <property type="evidence" value="ECO:0007669"/>
    <property type="project" value="TreeGrafter"/>
</dbReference>
<gene>
    <name evidence="10" type="primary">Dnmt1</name>
    <name evidence="10" type="ORF">GWK47_029427</name>
</gene>
<keyword evidence="2" id="KW-0479">Metal-binding</keyword>
<dbReference type="AlphaFoldDB" id="A0A8J4YWI1"/>
<organism evidence="10 11">
    <name type="scientific">Chionoecetes opilio</name>
    <name type="common">Atlantic snow crab</name>
    <name type="synonym">Cancer opilio</name>
    <dbReference type="NCBI Taxonomy" id="41210"/>
    <lineage>
        <taxon>Eukaryota</taxon>
        <taxon>Metazoa</taxon>
        <taxon>Ecdysozoa</taxon>
        <taxon>Arthropoda</taxon>
        <taxon>Crustacea</taxon>
        <taxon>Multicrustacea</taxon>
        <taxon>Malacostraca</taxon>
        <taxon>Eumalacostraca</taxon>
        <taxon>Eucarida</taxon>
        <taxon>Decapoda</taxon>
        <taxon>Pleocyemata</taxon>
        <taxon>Brachyura</taxon>
        <taxon>Eubrachyura</taxon>
        <taxon>Majoidea</taxon>
        <taxon>Majidae</taxon>
        <taxon>Chionoecetes</taxon>
    </lineage>
</organism>
<dbReference type="OrthoDB" id="6332066at2759"/>
<dbReference type="GO" id="GO:0005634">
    <property type="term" value="C:nucleus"/>
    <property type="evidence" value="ECO:0007669"/>
    <property type="project" value="UniProtKB-SubCell"/>
</dbReference>
<dbReference type="PROSITE" id="PS51038">
    <property type="entry name" value="BAH"/>
    <property type="match status" value="1"/>
</dbReference>
<keyword evidence="3 6" id="KW-0863">Zinc-finger</keyword>
<dbReference type="InterPro" id="IPR022702">
    <property type="entry name" value="Cytosine_MeTrfase1_RFD"/>
</dbReference>
<comment type="caution">
    <text evidence="10">The sequence shown here is derived from an EMBL/GenBank/DDBJ whole genome shotgun (WGS) entry which is preliminary data.</text>
</comment>
<dbReference type="GO" id="GO:0003886">
    <property type="term" value="F:DNA (cytosine-5-)-methyltransferase activity"/>
    <property type="evidence" value="ECO:0007669"/>
    <property type="project" value="TreeGrafter"/>
</dbReference>
<dbReference type="SMART" id="SM00439">
    <property type="entry name" value="BAH"/>
    <property type="match status" value="1"/>
</dbReference>
<dbReference type="GO" id="GO:0003682">
    <property type="term" value="F:chromatin binding"/>
    <property type="evidence" value="ECO:0007669"/>
    <property type="project" value="InterPro"/>
</dbReference>
<dbReference type="CDD" id="cd04760">
    <property type="entry name" value="BAH_Dnmt1_I"/>
    <property type="match status" value="1"/>
</dbReference>
<dbReference type="Gene3D" id="2.30.30.490">
    <property type="match status" value="1"/>
</dbReference>
<evidence type="ECO:0000256" key="3">
    <source>
        <dbReference type="ARBA" id="ARBA00022771"/>
    </source>
</evidence>
<dbReference type="EMBL" id="JACEEZ010000716">
    <property type="protein sequence ID" value="KAG0729876.1"/>
    <property type="molecule type" value="Genomic_DNA"/>
</dbReference>
<dbReference type="Pfam" id="PF12047">
    <property type="entry name" value="DNMT1-RFD"/>
    <property type="match status" value="1"/>
</dbReference>
<evidence type="ECO:0000259" key="9">
    <source>
        <dbReference type="PROSITE" id="PS51058"/>
    </source>
</evidence>
<proteinExistence type="predicted"/>
<sequence>MSPSEVYSPNVEAVREKIYLSKIVIEFMVSNPEASYEDLLNRLETAVPPSGLNKMTEDTLLRHAQFVCDQAHNFDQAGDDDEDMLITAPCIRAVITLAGITLGKRRALRRGAQKPKVEKVPKWTKATTTPLVRNLFESFFPEQIEAGQDPAAARRTRCDVCDVCQKPDCGACRNCKDMVKFGGSGRSKQCCLERRCPNLVVAQAEDDDSEELVGIVLEDGTAKPKLARIRRHTHRLAWSGKPTVTEGKRTYYSSVMINEEEYFANDCVMVEPDDSQTPVFIARINHMWEDGKGKKHFHADWFCRGSDTVLGETADPLELFINNDCEDCLIDAIMKKVTVQYVEPPHNWKELGGIPEPESDYPIRDHDGTAYWYKMMYQAECGRFEDVPKDIHTKVRDPHHPHYTPLPLHTTTTTTTPPHCYTPPPLHTTTTTTHHHHHYHYTPPPPLHTTTTPTTTTTHHHHHDHHHHHHYYYNHHHHHHHYYHYTAPLLFLPVQPLCARDAQPL</sequence>
<keyword evidence="5" id="KW-0539">Nucleus</keyword>
<dbReference type="InterPro" id="IPR050390">
    <property type="entry name" value="C5-Methyltransferase"/>
</dbReference>
<evidence type="ECO:0000256" key="4">
    <source>
        <dbReference type="ARBA" id="ARBA00022833"/>
    </source>
</evidence>
<feature type="compositionally biased region" description="Low complexity" evidence="7">
    <location>
        <begin position="448"/>
        <end position="457"/>
    </location>
</feature>
<dbReference type="PANTHER" id="PTHR10629">
    <property type="entry name" value="CYTOSINE-SPECIFIC METHYLTRANSFERASE"/>
    <property type="match status" value="1"/>
</dbReference>
<dbReference type="InterPro" id="IPR043151">
    <property type="entry name" value="BAH_sf"/>
</dbReference>
<protein>
    <submittedName>
        <fullName evidence="10">DNA (Cytosine-5)-methyltransferase 1</fullName>
    </submittedName>
</protein>
<evidence type="ECO:0000256" key="7">
    <source>
        <dbReference type="SAM" id="MobiDB-lite"/>
    </source>
</evidence>
<dbReference type="PROSITE" id="PS51058">
    <property type="entry name" value="ZF_CXXC"/>
    <property type="match status" value="1"/>
</dbReference>
<evidence type="ECO:0000256" key="2">
    <source>
        <dbReference type="ARBA" id="ARBA00022723"/>
    </source>
</evidence>
<evidence type="ECO:0000256" key="5">
    <source>
        <dbReference type="ARBA" id="ARBA00023242"/>
    </source>
</evidence>
<dbReference type="InterPro" id="IPR001025">
    <property type="entry name" value="BAH_dom"/>
</dbReference>